<organism evidence="1">
    <name type="scientific">marine metagenome</name>
    <dbReference type="NCBI Taxonomy" id="408172"/>
    <lineage>
        <taxon>unclassified sequences</taxon>
        <taxon>metagenomes</taxon>
        <taxon>ecological metagenomes</taxon>
    </lineage>
</organism>
<name>A0A381RV83_9ZZZZ</name>
<dbReference type="EMBL" id="UINC01002184">
    <property type="protein sequence ID" value="SUZ93877.1"/>
    <property type="molecule type" value="Genomic_DNA"/>
</dbReference>
<accession>A0A381RV83</accession>
<gene>
    <name evidence="1" type="ORF">METZ01_LOCUS46731</name>
</gene>
<proteinExistence type="predicted"/>
<reference evidence="1" key="1">
    <citation type="submission" date="2018-05" db="EMBL/GenBank/DDBJ databases">
        <authorList>
            <person name="Lanie J.A."/>
            <person name="Ng W.-L."/>
            <person name="Kazmierczak K.M."/>
            <person name="Andrzejewski T.M."/>
            <person name="Davidsen T.M."/>
            <person name="Wayne K.J."/>
            <person name="Tettelin H."/>
            <person name="Glass J.I."/>
            <person name="Rusch D."/>
            <person name="Podicherti R."/>
            <person name="Tsui H.-C.T."/>
            <person name="Winkler M.E."/>
        </authorList>
    </citation>
    <scope>NUCLEOTIDE SEQUENCE</scope>
</reference>
<dbReference type="AlphaFoldDB" id="A0A381RV83"/>
<sequence>MHTISKGLLERLFSDGYSNNELTEKTLLSVLLKNYYQFISKIIKLITNI</sequence>
<protein>
    <submittedName>
        <fullName evidence="1">Uncharacterized protein</fullName>
    </submittedName>
</protein>
<evidence type="ECO:0000313" key="1">
    <source>
        <dbReference type="EMBL" id="SUZ93877.1"/>
    </source>
</evidence>